<sequence length="67" mass="7845">MLRFRLRRHLFQLLLEILRTILARVQLGEAGEKRSHVPFLRLGRCRWIVGGDRVQQSPGLLTELLLV</sequence>
<dbReference type="EMBL" id="GGFJ01014888">
    <property type="protein sequence ID" value="MBW64029.1"/>
    <property type="molecule type" value="Transcribed_RNA"/>
</dbReference>
<reference evidence="2" key="1">
    <citation type="submission" date="2018-01" db="EMBL/GenBank/DDBJ databases">
        <title>An insight into the sialome of Amazonian anophelines.</title>
        <authorList>
            <person name="Ribeiro J.M."/>
            <person name="Scarpassa V."/>
            <person name="Calvo E."/>
        </authorList>
    </citation>
    <scope>NUCLEOTIDE SEQUENCE</scope>
    <source>
        <tissue evidence="2">Salivary glands</tissue>
    </source>
</reference>
<feature type="chain" id="PRO_5014908536" evidence="1">
    <location>
        <begin position="24"/>
        <end position="67"/>
    </location>
</feature>
<evidence type="ECO:0000256" key="1">
    <source>
        <dbReference type="SAM" id="SignalP"/>
    </source>
</evidence>
<name>A0A2M4CFJ2_9DIPT</name>
<proteinExistence type="predicted"/>
<organism evidence="2">
    <name type="scientific">Anopheles marajoara</name>
    <dbReference type="NCBI Taxonomy" id="58244"/>
    <lineage>
        <taxon>Eukaryota</taxon>
        <taxon>Metazoa</taxon>
        <taxon>Ecdysozoa</taxon>
        <taxon>Arthropoda</taxon>
        <taxon>Hexapoda</taxon>
        <taxon>Insecta</taxon>
        <taxon>Pterygota</taxon>
        <taxon>Neoptera</taxon>
        <taxon>Endopterygota</taxon>
        <taxon>Diptera</taxon>
        <taxon>Nematocera</taxon>
        <taxon>Culicoidea</taxon>
        <taxon>Culicidae</taxon>
        <taxon>Anophelinae</taxon>
        <taxon>Anopheles</taxon>
    </lineage>
</organism>
<keyword evidence="1" id="KW-0732">Signal</keyword>
<feature type="signal peptide" evidence="1">
    <location>
        <begin position="1"/>
        <end position="23"/>
    </location>
</feature>
<dbReference type="AlphaFoldDB" id="A0A2M4CFJ2"/>
<evidence type="ECO:0000313" key="2">
    <source>
        <dbReference type="EMBL" id="MBW64029.1"/>
    </source>
</evidence>
<accession>A0A2M4CFJ2</accession>
<protein>
    <submittedName>
        <fullName evidence="2">Putative secreted protein</fullName>
    </submittedName>
</protein>